<dbReference type="GO" id="GO:0005737">
    <property type="term" value="C:cytoplasm"/>
    <property type="evidence" value="ECO:0007669"/>
    <property type="project" value="TreeGrafter"/>
</dbReference>
<organism evidence="3 4">
    <name type="scientific">Promethearchaeum syntrophicum</name>
    <dbReference type="NCBI Taxonomy" id="2594042"/>
    <lineage>
        <taxon>Archaea</taxon>
        <taxon>Promethearchaeati</taxon>
        <taxon>Promethearchaeota</taxon>
        <taxon>Promethearchaeia</taxon>
        <taxon>Promethearchaeales</taxon>
        <taxon>Promethearchaeaceae</taxon>
        <taxon>Promethearchaeum</taxon>
    </lineage>
</organism>
<evidence type="ECO:0000313" key="4">
    <source>
        <dbReference type="Proteomes" id="UP000321408"/>
    </source>
</evidence>
<protein>
    <submittedName>
        <fullName evidence="3">Leucine-rich repeat domain-containing protein</fullName>
    </submittedName>
</protein>
<gene>
    <name evidence="3" type="ORF">DSAG12_00605</name>
</gene>
<dbReference type="InterPro" id="IPR050216">
    <property type="entry name" value="LRR_domain-containing"/>
</dbReference>
<accession>A0A5B9D6L3</accession>
<sequence length="704" mass="81030">MENKEKNAVLKIHRNQSEELMNYNGQALVKSNVEVLIELEHLIGKPASYRVVDYNIVALGIRGHLKNNFNRIDKLPENIGNLTNLEYLTIENQNISELPPSFSKLTNLIRIHIDSIKLKSIDLPFQHFSKLQILYITYCGLSELPMNIEKIPNLKKLSLNGNPIKTIPKRLGKLLSLNELTISECSISTLPKTLKNLTDLSKLVIFKNRFESIPDFISIFPNLIKLSFFDNPLRSLSNIPQKFIAEFIKSYKNDSSDLFLSPTGSKLFNSGDIKGLLQYYQKSPQKLAKQFLNDFNSLTGEDRNRLLWEASTSELQLFRSKLQNLAEFSTFNVKKNFHQYHKSASPNLIIKFINTIERRIQKEREIQKQYSKYKNKPILKNQADFIRKLEEKYDKSFSLQAGTTNSIKISHGQITQLNLTKLPIPENIDTLTSLTSISIINPIPTKIPPSINKLTQLKEIYLSRLNESEIKKIKFQKFSKLETLHIEECKINRLPPSIKYLKNLTSLLFTNTNLSILPKWLGSLTNIEGLVCYGNNFQFMPESMKNLKNLTEIDIGGGNQFEIIPDFIASLQKLQILSIWGLPLRSLSNIPKNIFDYTVWEGIKEEALNIDNLTPKGKNLIEHYQHGNPEELYNYYRKSPSQLAQQYSDNLKSLTSDEEERLGWEAGHREREILELKLPPNDPILAKINKRLSISLKNGLKIMK</sequence>
<dbReference type="InterPro" id="IPR003591">
    <property type="entry name" value="Leu-rich_rpt_typical-subtyp"/>
</dbReference>
<dbReference type="SUPFAM" id="SSF52058">
    <property type="entry name" value="L domain-like"/>
    <property type="match status" value="2"/>
</dbReference>
<evidence type="ECO:0000313" key="3">
    <source>
        <dbReference type="EMBL" id="QEE14788.2"/>
    </source>
</evidence>
<dbReference type="PROSITE" id="PS51450">
    <property type="entry name" value="LRR"/>
    <property type="match status" value="1"/>
</dbReference>
<dbReference type="EMBL" id="CP042905">
    <property type="protein sequence ID" value="QEE14788.2"/>
    <property type="molecule type" value="Genomic_DNA"/>
</dbReference>
<reference evidence="3 4" key="1">
    <citation type="journal article" date="2020" name="Nature">
        <title>Isolation of an archaeon at the prokaryote-eukaryote interface.</title>
        <authorList>
            <person name="Imachi H."/>
            <person name="Nobu M.K."/>
            <person name="Nakahara N."/>
            <person name="Morono Y."/>
            <person name="Ogawara M."/>
            <person name="Takaki Y."/>
            <person name="Takano Y."/>
            <person name="Uematsu K."/>
            <person name="Ikuta T."/>
            <person name="Ito M."/>
            <person name="Matsui Y."/>
            <person name="Miyazaki M."/>
            <person name="Murata K."/>
            <person name="Saito Y."/>
            <person name="Sakai S."/>
            <person name="Song C."/>
            <person name="Tasumi E."/>
            <person name="Yamanaka Y."/>
            <person name="Yamaguchi T."/>
            <person name="Kamagata Y."/>
            <person name="Tamaki H."/>
            <person name="Takai K."/>
        </authorList>
    </citation>
    <scope>NUCLEOTIDE SEQUENCE [LARGE SCALE GENOMIC DNA]</scope>
    <source>
        <strain evidence="3 4">MK-D1</strain>
    </source>
</reference>
<proteinExistence type="predicted"/>
<evidence type="ECO:0000256" key="2">
    <source>
        <dbReference type="ARBA" id="ARBA00022737"/>
    </source>
</evidence>
<dbReference type="KEGG" id="psyt:DSAG12_00605"/>
<keyword evidence="2" id="KW-0677">Repeat</keyword>
<evidence type="ECO:0000256" key="1">
    <source>
        <dbReference type="ARBA" id="ARBA00022614"/>
    </source>
</evidence>
<dbReference type="InterPro" id="IPR001611">
    <property type="entry name" value="Leu-rich_rpt"/>
</dbReference>
<dbReference type="Proteomes" id="UP000321408">
    <property type="component" value="Chromosome"/>
</dbReference>
<dbReference type="AlphaFoldDB" id="A0A5B9D6L3"/>
<dbReference type="PANTHER" id="PTHR48051:SF54">
    <property type="entry name" value="LEUCINE-RICH REPEAT-CONTAINING PROTEIN"/>
    <property type="match status" value="1"/>
</dbReference>
<dbReference type="Pfam" id="PF00560">
    <property type="entry name" value="LRR_1"/>
    <property type="match status" value="1"/>
</dbReference>
<dbReference type="Gene3D" id="3.80.10.10">
    <property type="entry name" value="Ribonuclease Inhibitor"/>
    <property type="match status" value="2"/>
</dbReference>
<dbReference type="InterPro" id="IPR032675">
    <property type="entry name" value="LRR_dom_sf"/>
</dbReference>
<dbReference type="SMART" id="SM00369">
    <property type="entry name" value="LRR_TYP"/>
    <property type="match status" value="4"/>
</dbReference>
<name>A0A5B9D6L3_9ARCH</name>
<reference evidence="3 4" key="2">
    <citation type="journal article" date="2024" name="Int. J. Syst. Evol. Microbiol.">
        <title>Promethearchaeum syntrophicum gen. nov., sp. nov., an anaerobic, obligately syntrophic archaeon, the first isolate of the lineage 'Asgard' archaea, and proposal of the new archaeal phylum Promethearchaeota phyl. nov. and kingdom Promethearchaeati regn. nov.</title>
        <authorList>
            <person name="Imachi H."/>
            <person name="Nobu M.K."/>
            <person name="Kato S."/>
            <person name="Takaki Y."/>
            <person name="Miyazaki M."/>
            <person name="Miyata M."/>
            <person name="Ogawara M."/>
            <person name="Saito Y."/>
            <person name="Sakai S."/>
            <person name="Tahara Y.O."/>
            <person name="Takano Y."/>
            <person name="Tasumi E."/>
            <person name="Uematsu K."/>
            <person name="Yoshimura T."/>
            <person name="Itoh T."/>
            <person name="Ohkuma M."/>
            <person name="Takai K."/>
        </authorList>
    </citation>
    <scope>NUCLEOTIDE SEQUENCE [LARGE SCALE GENOMIC DNA]</scope>
    <source>
        <strain evidence="3 4">MK-D1</strain>
    </source>
</reference>
<keyword evidence="4" id="KW-1185">Reference proteome</keyword>
<dbReference type="PANTHER" id="PTHR48051">
    <property type="match status" value="1"/>
</dbReference>
<keyword evidence="1" id="KW-0433">Leucine-rich repeat</keyword>